<keyword evidence="3" id="KW-1185">Reference proteome</keyword>
<gene>
    <name evidence="2" type="ORF">AK812_SmicGene46063</name>
</gene>
<feature type="compositionally biased region" description="Basic and acidic residues" evidence="1">
    <location>
        <begin position="1"/>
        <end position="11"/>
    </location>
</feature>
<protein>
    <submittedName>
        <fullName evidence="2">Uncharacterized protein</fullName>
    </submittedName>
</protein>
<evidence type="ECO:0000313" key="2">
    <source>
        <dbReference type="EMBL" id="OLP74403.1"/>
    </source>
</evidence>
<organism evidence="2 3">
    <name type="scientific">Symbiodinium microadriaticum</name>
    <name type="common">Dinoflagellate</name>
    <name type="synonym">Zooxanthella microadriatica</name>
    <dbReference type="NCBI Taxonomy" id="2951"/>
    <lineage>
        <taxon>Eukaryota</taxon>
        <taxon>Sar</taxon>
        <taxon>Alveolata</taxon>
        <taxon>Dinophyceae</taxon>
        <taxon>Suessiales</taxon>
        <taxon>Symbiodiniaceae</taxon>
        <taxon>Symbiodinium</taxon>
    </lineage>
</organism>
<feature type="non-terminal residue" evidence="2">
    <location>
        <position position="151"/>
    </location>
</feature>
<evidence type="ECO:0000256" key="1">
    <source>
        <dbReference type="SAM" id="MobiDB-lite"/>
    </source>
</evidence>
<reference evidence="2 3" key="1">
    <citation type="submission" date="2016-02" db="EMBL/GenBank/DDBJ databases">
        <title>Genome analysis of coral dinoflagellate symbionts highlights evolutionary adaptations to a symbiotic lifestyle.</title>
        <authorList>
            <person name="Aranda M."/>
            <person name="Li Y."/>
            <person name="Liew Y.J."/>
            <person name="Baumgarten S."/>
            <person name="Simakov O."/>
            <person name="Wilson M."/>
            <person name="Piel J."/>
            <person name="Ashoor H."/>
            <person name="Bougouffa S."/>
            <person name="Bajic V.B."/>
            <person name="Ryu T."/>
            <person name="Ravasi T."/>
            <person name="Bayer T."/>
            <person name="Micklem G."/>
            <person name="Kim H."/>
            <person name="Bhak J."/>
            <person name="Lajeunesse T.C."/>
            <person name="Voolstra C.R."/>
        </authorList>
    </citation>
    <scope>NUCLEOTIDE SEQUENCE [LARGE SCALE GENOMIC DNA]</scope>
    <source>
        <strain evidence="2 3">CCMP2467</strain>
    </source>
</reference>
<dbReference type="Proteomes" id="UP000186817">
    <property type="component" value="Unassembled WGS sequence"/>
</dbReference>
<sequence>MSSPLRMDRSLPHSKQGKPSLSNADHQASDEEPLIESSGEEVACELQEQGALQVCNQCHFERCGGCRDSSGLDPAEAASPTSRKTCGIRRIQSYLSEDTSADERPHEVSKDEAAVRIEAKPAIEIRLEQDQAAASKSKLKSASAALDKTDS</sequence>
<feature type="compositionally biased region" description="Polar residues" evidence="1">
    <location>
        <begin position="17"/>
        <end position="26"/>
    </location>
</feature>
<accession>A0A1Q9BUM4</accession>
<feature type="compositionally biased region" description="Acidic residues" evidence="1">
    <location>
        <begin position="30"/>
        <end position="41"/>
    </location>
</feature>
<feature type="region of interest" description="Disordered" evidence="1">
    <location>
        <begin position="130"/>
        <end position="151"/>
    </location>
</feature>
<dbReference type="AlphaFoldDB" id="A0A1Q9BUM4"/>
<name>A0A1Q9BUM4_SYMMI</name>
<dbReference type="OrthoDB" id="10399917at2759"/>
<comment type="caution">
    <text evidence="2">The sequence shown here is derived from an EMBL/GenBank/DDBJ whole genome shotgun (WGS) entry which is preliminary data.</text>
</comment>
<dbReference type="EMBL" id="LSRX01003780">
    <property type="protein sequence ID" value="OLP74403.1"/>
    <property type="molecule type" value="Genomic_DNA"/>
</dbReference>
<proteinExistence type="predicted"/>
<evidence type="ECO:0000313" key="3">
    <source>
        <dbReference type="Proteomes" id="UP000186817"/>
    </source>
</evidence>
<feature type="region of interest" description="Disordered" evidence="1">
    <location>
        <begin position="1"/>
        <end position="41"/>
    </location>
</feature>